<evidence type="ECO:0008006" key="5">
    <source>
        <dbReference type="Google" id="ProtNLM"/>
    </source>
</evidence>
<comment type="caution">
    <text evidence="3">The sequence shown here is derived from an EMBL/GenBank/DDBJ whole genome shotgun (WGS) entry which is preliminary data.</text>
</comment>
<reference evidence="3 4" key="1">
    <citation type="submission" date="2013-03" db="EMBL/GenBank/DDBJ databases">
        <title>The Genome Sequence of Capronia epimyces CBS 606.96.</title>
        <authorList>
            <consortium name="The Broad Institute Genomics Platform"/>
            <person name="Cuomo C."/>
            <person name="de Hoog S."/>
            <person name="Gorbushina A."/>
            <person name="Walker B."/>
            <person name="Young S.K."/>
            <person name="Zeng Q."/>
            <person name="Gargeya S."/>
            <person name="Fitzgerald M."/>
            <person name="Haas B."/>
            <person name="Abouelleil A."/>
            <person name="Allen A.W."/>
            <person name="Alvarado L."/>
            <person name="Arachchi H.M."/>
            <person name="Berlin A.M."/>
            <person name="Chapman S.B."/>
            <person name="Gainer-Dewar J."/>
            <person name="Goldberg J."/>
            <person name="Griggs A."/>
            <person name="Gujja S."/>
            <person name="Hansen M."/>
            <person name="Howarth C."/>
            <person name="Imamovic A."/>
            <person name="Ireland A."/>
            <person name="Larimer J."/>
            <person name="McCowan C."/>
            <person name="Murphy C."/>
            <person name="Pearson M."/>
            <person name="Poon T.W."/>
            <person name="Priest M."/>
            <person name="Roberts A."/>
            <person name="Saif S."/>
            <person name="Shea T."/>
            <person name="Sisk P."/>
            <person name="Sykes S."/>
            <person name="Wortman J."/>
            <person name="Nusbaum C."/>
            <person name="Birren B."/>
        </authorList>
    </citation>
    <scope>NUCLEOTIDE SEQUENCE [LARGE SCALE GENOMIC DNA]</scope>
    <source>
        <strain evidence="3 4">CBS 606.96</strain>
    </source>
</reference>
<dbReference type="GO" id="GO:0045820">
    <property type="term" value="P:negative regulation of glycolytic process"/>
    <property type="evidence" value="ECO:0007669"/>
    <property type="project" value="TreeGrafter"/>
</dbReference>
<keyword evidence="1" id="KW-0378">Hydrolase</keyword>
<sequence>MGKHLTAHRQLRFTHIYASDLQRAYMTAEELQRNQVAQWAHQHRVPEVVRLELLREQDFGSLELVPWASKRAQQAFDNAVPGQADPDFRPKEDLGSMATRAEAFLDNFIFPLFATSTDDLLNPTNPPTQDCVAVVSHGMFLSTLWQSLLRKFPAGSVSLGPNVEVGRYPQPLERLPSWSNTAFLELTIQRPASITPTNDSIPGPAFDEPGCPPALSGHHMMVHVANSREHLVGLNRARGGLGSSPFDPRQRSLLGFFNNPEGNKLGR</sequence>
<accession>W9XJN9</accession>
<dbReference type="STRING" id="1182542.W9XJN9"/>
<organism evidence="3 4">
    <name type="scientific">Capronia epimyces CBS 606.96</name>
    <dbReference type="NCBI Taxonomy" id="1182542"/>
    <lineage>
        <taxon>Eukaryota</taxon>
        <taxon>Fungi</taxon>
        <taxon>Dikarya</taxon>
        <taxon>Ascomycota</taxon>
        <taxon>Pezizomycotina</taxon>
        <taxon>Eurotiomycetes</taxon>
        <taxon>Chaetothyriomycetidae</taxon>
        <taxon>Chaetothyriales</taxon>
        <taxon>Herpotrichiellaceae</taxon>
        <taxon>Capronia</taxon>
    </lineage>
</organism>
<dbReference type="eggNOG" id="KOG0235">
    <property type="taxonomic scope" value="Eukaryota"/>
</dbReference>
<evidence type="ECO:0000256" key="2">
    <source>
        <dbReference type="SAM" id="MobiDB-lite"/>
    </source>
</evidence>
<dbReference type="PANTHER" id="PTHR46517:SF1">
    <property type="entry name" value="FRUCTOSE-2,6-BISPHOSPHATASE TIGAR"/>
    <property type="match status" value="1"/>
</dbReference>
<evidence type="ECO:0000313" key="4">
    <source>
        <dbReference type="Proteomes" id="UP000019478"/>
    </source>
</evidence>
<feature type="region of interest" description="Disordered" evidence="2">
    <location>
        <begin position="240"/>
        <end position="267"/>
    </location>
</feature>
<dbReference type="Gene3D" id="3.40.50.1240">
    <property type="entry name" value="Phosphoglycerate mutase-like"/>
    <property type="match status" value="1"/>
</dbReference>
<dbReference type="SUPFAM" id="SSF53254">
    <property type="entry name" value="Phosphoglycerate mutase-like"/>
    <property type="match status" value="1"/>
</dbReference>
<gene>
    <name evidence="3" type="ORF">A1O3_10349</name>
</gene>
<evidence type="ECO:0000256" key="1">
    <source>
        <dbReference type="ARBA" id="ARBA00022801"/>
    </source>
</evidence>
<dbReference type="InterPro" id="IPR029033">
    <property type="entry name" value="His_PPase_superfam"/>
</dbReference>
<dbReference type="GO" id="GO:0043456">
    <property type="term" value="P:regulation of pentose-phosphate shunt"/>
    <property type="evidence" value="ECO:0007669"/>
    <property type="project" value="TreeGrafter"/>
</dbReference>
<dbReference type="InterPro" id="IPR051695">
    <property type="entry name" value="Phosphoglycerate_Mutase"/>
</dbReference>
<dbReference type="GO" id="GO:0004331">
    <property type="term" value="F:fructose-2,6-bisphosphate 2-phosphatase activity"/>
    <property type="evidence" value="ECO:0007669"/>
    <property type="project" value="TreeGrafter"/>
</dbReference>
<dbReference type="HOGENOM" id="CLU_033323_0_0_1"/>
<dbReference type="AlphaFoldDB" id="W9XJN9"/>
<dbReference type="GeneID" id="19174429"/>
<dbReference type="InterPro" id="IPR013078">
    <property type="entry name" value="His_Pase_superF_clade-1"/>
</dbReference>
<dbReference type="GO" id="GO:0005829">
    <property type="term" value="C:cytosol"/>
    <property type="evidence" value="ECO:0007669"/>
    <property type="project" value="TreeGrafter"/>
</dbReference>
<dbReference type="EMBL" id="AMGY01000011">
    <property type="protein sequence ID" value="EXJ77191.1"/>
    <property type="molecule type" value="Genomic_DNA"/>
</dbReference>
<dbReference type="OrthoDB" id="354304at2759"/>
<evidence type="ECO:0000313" key="3">
    <source>
        <dbReference type="EMBL" id="EXJ77191.1"/>
    </source>
</evidence>
<keyword evidence="4" id="KW-1185">Reference proteome</keyword>
<dbReference type="Pfam" id="PF00300">
    <property type="entry name" value="His_Phos_1"/>
    <property type="match status" value="1"/>
</dbReference>
<dbReference type="PANTHER" id="PTHR46517">
    <property type="entry name" value="FRUCTOSE-2,6-BISPHOSPHATASE TIGAR"/>
    <property type="match status" value="1"/>
</dbReference>
<proteinExistence type="predicted"/>
<protein>
    <recommendedName>
        <fullName evidence="5">2,3-bisphosphoglycerate-dependent phosphoglycerate mutase</fullName>
    </recommendedName>
</protein>
<dbReference type="RefSeq" id="XP_007738629.1">
    <property type="nucleotide sequence ID" value="XM_007740439.1"/>
</dbReference>
<dbReference type="Proteomes" id="UP000019478">
    <property type="component" value="Unassembled WGS sequence"/>
</dbReference>
<name>W9XJN9_9EURO</name>